<proteinExistence type="predicted"/>
<accession>A0A645C7N9</accession>
<reference evidence="1" key="1">
    <citation type="submission" date="2019-08" db="EMBL/GenBank/DDBJ databases">
        <authorList>
            <person name="Kucharzyk K."/>
            <person name="Murdoch R.W."/>
            <person name="Higgins S."/>
            <person name="Loffler F."/>
        </authorList>
    </citation>
    <scope>NUCLEOTIDE SEQUENCE</scope>
</reference>
<dbReference type="AlphaFoldDB" id="A0A645C7N9"/>
<gene>
    <name evidence="1" type="ORF">SDC9_118338</name>
</gene>
<dbReference type="EMBL" id="VSSQ01024073">
    <property type="protein sequence ID" value="MPM71373.1"/>
    <property type="molecule type" value="Genomic_DNA"/>
</dbReference>
<organism evidence="1">
    <name type="scientific">bioreactor metagenome</name>
    <dbReference type="NCBI Taxonomy" id="1076179"/>
    <lineage>
        <taxon>unclassified sequences</taxon>
        <taxon>metagenomes</taxon>
        <taxon>ecological metagenomes</taxon>
    </lineage>
</organism>
<evidence type="ECO:0000313" key="1">
    <source>
        <dbReference type="EMBL" id="MPM71373.1"/>
    </source>
</evidence>
<comment type="caution">
    <text evidence="1">The sequence shown here is derived from an EMBL/GenBank/DDBJ whole genome shotgun (WGS) entry which is preliminary data.</text>
</comment>
<protein>
    <submittedName>
        <fullName evidence="1">Uncharacterized protein</fullName>
    </submittedName>
</protein>
<name>A0A645C7N9_9ZZZZ</name>
<sequence>MVCADEVRDLPGILEVDGVLIHADGKGADFFAKDHGADGAHQRGIQSAGEEKTQGGVRVQPLIHGGDQLVADVAAGGLQIVPSIGFHACEVGIPDELSIGIVAARREGADLGAQPDQILRLAGEDNRAGGVIPVEQGADADGVPGGNQRVGCAVVDNQGKLRVQPRKHGQPVFMEHGKQNFAVAAALKRIPLRQLFADGAKAVDFAVAHRLIPLKLKGLHPRLVQAHDGQAVKAEIAGLRLGNAAHVRAPVHGAVKVRFHLFLRQCFA</sequence>